<gene>
    <name evidence="1" type="ORF">EANT1437_LOCUS13779</name>
</gene>
<name>A0A7S2SE04_9STRA</name>
<dbReference type="Pfam" id="PF10294">
    <property type="entry name" value="Methyltransf_16"/>
    <property type="match status" value="1"/>
</dbReference>
<proteinExistence type="predicted"/>
<protein>
    <recommendedName>
        <fullName evidence="2">Calmodulin-lysine N-methyltransferase</fullName>
    </recommendedName>
</protein>
<dbReference type="AlphaFoldDB" id="A0A7S2SE04"/>
<dbReference type="Gene3D" id="3.40.50.150">
    <property type="entry name" value="Vaccinia Virus protein VP39"/>
    <property type="match status" value="1"/>
</dbReference>
<reference evidence="1" key="1">
    <citation type="submission" date="2021-01" db="EMBL/GenBank/DDBJ databases">
        <authorList>
            <person name="Corre E."/>
            <person name="Pelletier E."/>
            <person name="Niang G."/>
            <person name="Scheremetjew M."/>
            <person name="Finn R."/>
            <person name="Kale V."/>
            <person name="Holt S."/>
            <person name="Cochrane G."/>
            <person name="Meng A."/>
            <person name="Brown T."/>
            <person name="Cohen L."/>
        </authorList>
    </citation>
    <scope>NUCLEOTIDE SEQUENCE</scope>
    <source>
        <strain evidence="1">CCMP1452</strain>
    </source>
</reference>
<dbReference type="EMBL" id="HBHI01026973">
    <property type="protein sequence ID" value="CAD9695615.1"/>
    <property type="molecule type" value="Transcribed_RNA"/>
</dbReference>
<dbReference type="InterPro" id="IPR029063">
    <property type="entry name" value="SAM-dependent_MTases_sf"/>
</dbReference>
<evidence type="ECO:0008006" key="2">
    <source>
        <dbReference type="Google" id="ProtNLM"/>
    </source>
</evidence>
<dbReference type="InterPro" id="IPR019410">
    <property type="entry name" value="Methyltransf_16"/>
</dbReference>
<dbReference type="SUPFAM" id="SSF53335">
    <property type="entry name" value="S-adenosyl-L-methionine-dependent methyltransferases"/>
    <property type="match status" value="1"/>
</dbReference>
<sequence>MVKEYENDMDIRNIIDKKSISQRTIILSDFNSLVLENINRNLELNNVKDMDCNIKTQTVDFYHTSIEDENTVNVILAADVICKAEDAIAVANTIEHLLVPGGIAIVVSADAKHRFGVDRFESECIRVGLQIETTNVADFYDGQLLHNHDNNDDGIHQTSGYVDDMSLTLFRIHKSNTIQI</sequence>
<organism evidence="1">
    <name type="scientific">Eucampia antarctica</name>
    <dbReference type="NCBI Taxonomy" id="49252"/>
    <lineage>
        <taxon>Eukaryota</taxon>
        <taxon>Sar</taxon>
        <taxon>Stramenopiles</taxon>
        <taxon>Ochrophyta</taxon>
        <taxon>Bacillariophyta</taxon>
        <taxon>Mediophyceae</taxon>
        <taxon>Biddulphiophycidae</taxon>
        <taxon>Hemiaulales</taxon>
        <taxon>Hemiaulaceae</taxon>
        <taxon>Eucampia</taxon>
    </lineage>
</organism>
<accession>A0A7S2SE04</accession>
<evidence type="ECO:0000313" key="1">
    <source>
        <dbReference type="EMBL" id="CAD9695615.1"/>
    </source>
</evidence>